<dbReference type="GO" id="GO:0005737">
    <property type="term" value="C:cytoplasm"/>
    <property type="evidence" value="ECO:0007669"/>
    <property type="project" value="UniProtKB-SubCell"/>
</dbReference>
<evidence type="ECO:0000256" key="11">
    <source>
        <dbReference type="SAM" id="MobiDB-lite"/>
    </source>
</evidence>
<sequence>MSWFGFGRKKKKKKEEAEAREAEARRAEAEAAAAPVEEAAPEPAPEEAPAEPEAEPAPEPRESAPEPEPAEPETLADGPDLPDEAFESREAVEPEEPEPEAEAATEPAPEPEPALEPEPEPEPEAEPEAAAEPEPETEPEPDAGKKGFFSRLASGLSKSSSKISESVSSFFTRRKLDDEALEELEDLLIAADLGAATAAKVVAKLAKEKFDKEVTDPEIREALADVVTETLLPYQQPLDMSGPAPRIVLFVGVNGSGKTTTLGKLAVKMTRDGGDVVVAAGDTFRAAAIEQLDVWSGRAGAKFVSRPLGSDAAGLAWDAVDQARREGDDAVLIDTAGRLQNKTELMDELRKIIRVVRKLDETAPHHTILVLDGTVGSNAISQAEAFMEAAEITGIVMTKLDGTAKGGALVQVAETFKLPIHYIGVGEGEADLQDFDARAFARALAGLEG</sequence>
<dbReference type="GO" id="GO:0005886">
    <property type="term" value="C:plasma membrane"/>
    <property type="evidence" value="ECO:0007669"/>
    <property type="project" value="UniProtKB-SubCell"/>
</dbReference>
<feature type="region of interest" description="Disordered" evidence="11">
    <location>
        <begin position="1"/>
        <end position="148"/>
    </location>
</feature>
<accession>A0A2U2BX36</accession>
<keyword evidence="14" id="KW-1185">Reference proteome</keyword>
<comment type="caution">
    <text evidence="13">The sequence shown here is derived from an EMBL/GenBank/DDBJ whole genome shotgun (WGS) entry which is preliminary data.</text>
</comment>
<keyword evidence="7 10" id="KW-0472">Membrane</keyword>
<evidence type="ECO:0000256" key="10">
    <source>
        <dbReference type="HAMAP-Rule" id="MF_00920"/>
    </source>
</evidence>
<evidence type="ECO:0000256" key="2">
    <source>
        <dbReference type="ARBA" id="ARBA00022475"/>
    </source>
</evidence>
<comment type="catalytic activity">
    <reaction evidence="9 10">
        <text>GTP + H2O = GDP + phosphate + H(+)</text>
        <dbReference type="Rhea" id="RHEA:19669"/>
        <dbReference type="ChEBI" id="CHEBI:15377"/>
        <dbReference type="ChEBI" id="CHEBI:15378"/>
        <dbReference type="ChEBI" id="CHEBI:37565"/>
        <dbReference type="ChEBI" id="CHEBI:43474"/>
        <dbReference type="ChEBI" id="CHEBI:58189"/>
        <dbReference type="EC" id="3.6.5.4"/>
    </reaction>
</comment>
<evidence type="ECO:0000313" key="14">
    <source>
        <dbReference type="Proteomes" id="UP000245168"/>
    </source>
</evidence>
<comment type="subunit">
    <text evidence="10">Part of the signal recognition particle protein translocation system, which is composed of SRP and FtsY. SRP is a ribonucleoprotein composed of Ffh and a 4.5S RNA molecule.</text>
</comment>
<dbReference type="InterPro" id="IPR003593">
    <property type="entry name" value="AAA+_ATPase"/>
</dbReference>
<dbReference type="AlphaFoldDB" id="A0A2U2BX36"/>
<dbReference type="InterPro" id="IPR013822">
    <property type="entry name" value="Signal_recog_particl_SRP54_hlx"/>
</dbReference>
<dbReference type="GO" id="GO:0005525">
    <property type="term" value="F:GTP binding"/>
    <property type="evidence" value="ECO:0007669"/>
    <property type="project" value="UniProtKB-UniRule"/>
</dbReference>
<dbReference type="CDD" id="cd17874">
    <property type="entry name" value="FtsY"/>
    <property type="match status" value="1"/>
</dbReference>
<comment type="subcellular location">
    <subcellularLocation>
        <location evidence="1">Cell inner membrane</location>
        <topology evidence="1">Peripheral membrane protein</topology>
        <orientation evidence="1">Cytoplasmic side</orientation>
    </subcellularLocation>
    <subcellularLocation>
        <location evidence="10">Cell membrane</location>
        <topology evidence="10">Peripheral membrane protein</topology>
        <orientation evidence="10">Cytoplasmic side</orientation>
    </subcellularLocation>
    <subcellularLocation>
        <location evidence="10">Cytoplasm</location>
    </subcellularLocation>
</comment>
<keyword evidence="5 10" id="KW-0378">Hydrolase</keyword>
<keyword evidence="2 10" id="KW-1003">Cell membrane</keyword>
<dbReference type="InterPro" id="IPR027417">
    <property type="entry name" value="P-loop_NTPase"/>
</dbReference>
<evidence type="ECO:0000256" key="1">
    <source>
        <dbReference type="ARBA" id="ARBA00004515"/>
    </source>
</evidence>
<dbReference type="GO" id="GO:0005047">
    <property type="term" value="F:signal recognition particle binding"/>
    <property type="evidence" value="ECO:0007669"/>
    <property type="project" value="TreeGrafter"/>
</dbReference>
<comment type="function">
    <text evidence="10">Involved in targeting and insertion of nascent membrane proteins into the cytoplasmic membrane. Acts as a receptor for the complex formed by the signal recognition particle (SRP) and the ribosome-nascent chain (RNC). Interaction with SRP-RNC leads to the transfer of the RNC complex to the Sec translocase for insertion into the membrane, the hydrolysis of GTP by both Ffh and FtsY, and the dissociation of the SRP-FtsY complex into the individual components.</text>
</comment>
<evidence type="ECO:0000313" key="13">
    <source>
        <dbReference type="EMBL" id="PWE18550.1"/>
    </source>
</evidence>
<dbReference type="InterPro" id="IPR036225">
    <property type="entry name" value="SRP/SRP_N"/>
</dbReference>
<dbReference type="Gene3D" id="3.40.50.300">
    <property type="entry name" value="P-loop containing nucleotide triphosphate hydrolases"/>
    <property type="match status" value="1"/>
</dbReference>
<protein>
    <recommendedName>
        <fullName evidence="10">Signal recognition particle receptor FtsY</fullName>
        <shortName evidence="10">SRP receptor</shortName>
        <ecNumber evidence="10">3.6.5.4</ecNumber>
    </recommendedName>
</protein>
<proteinExistence type="inferred from homology"/>
<feature type="binding site" evidence="10">
    <location>
        <begin position="252"/>
        <end position="259"/>
    </location>
    <ligand>
        <name>GTP</name>
        <dbReference type="ChEBI" id="CHEBI:37565"/>
    </ligand>
</feature>
<gene>
    <name evidence="10" type="primary">ftsY</name>
    <name evidence="13" type="ORF">DDZ18_02800</name>
</gene>
<organism evidence="13 14">
    <name type="scientific">Marinicauda salina</name>
    <dbReference type="NCBI Taxonomy" id="2135793"/>
    <lineage>
        <taxon>Bacteria</taxon>
        <taxon>Pseudomonadati</taxon>
        <taxon>Pseudomonadota</taxon>
        <taxon>Alphaproteobacteria</taxon>
        <taxon>Maricaulales</taxon>
        <taxon>Maricaulaceae</taxon>
        <taxon>Marinicauda</taxon>
    </lineage>
</organism>
<reference evidence="14" key="1">
    <citation type="submission" date="2018-05" db="EMBL/GenBank/DDBJ databases">
        <authorList>
            <person name="Liu B.-T."/>
        </authorList>
    </citation>
    <scope>NUCLEOTIDE SEQUENCE [LARGE SCALE GENOMIC DNA]</scope>
    <source>
        <strain evidence="14">WD6-1</strain>
    </source>
</reference>
<evidence type="ECO:0000256" key="3">
    <source>
        <dbReference type="ARBA" id="ARBA00022490"/>
    </source>
</evidence>
<feature type="domain" description="SRP54-type proteins GTP-binding" evidence="12">
    <location>
        <begin position="419"/>
        <end position="432"/>
    </location>
</feature>
<dbReference type="HAMAP" id="MF_00920">
    <property type="entry name" value="FtsY"/>
    <property type="match status" value="1"/>
</dbReference>
<evidence type="ECO:0000256" key="9">
    <source>
        <dbReference type="ARBA" id="ARBA00048027"/>
    </source>
</evidence>
<dbReference type="EC" id="3.6.5.4" evidence="10"/>
<dbReference type="PANTHER" id="PTHR43134:SF1">
    <property type="entry name" value="SIGNAL RECOGNITION PARTICLE RECEPTOR SUBUNIT ALPHA"/>
    <property type="match status" value="1"/>
</dbReference>
<dbReference type="SUPFAM" id="SSF52540">
    <property type="entry name" value="P-loop containing nucleoside triphosphate hydrolases"/>
    <property type="match status" value="1"/>
</dbReference>
<dbReference type="InterPro" id="IPR000897">
    <property type="entry name" value="SRP54_GTPase_dom"/>
</dbReference>
<name>A0A2U2BX36_9PROT</name>
<evidence type="ECO:0000256" key="4">
    <source>
        <dbReference type="ARBA" id="ARBA00022741"/>
    </source>
</evidence>
<dbReference type="Pfam" id="PF00448">
    <property type="entry name" value="SRP54"/>
    <property type="match status" value="1"/>
</dbReference>
<feature type="binding site" evidence="10">
    <location>
        <begin position="334"/>
        <end position="338"/>
    </location>
    <ligand>
        <name>GTP</name>
        <dbReference type="ChEBI" id="CHEBI:37565"/>
    </ligand>
</feature>
<dbReference type="GO" id="GO:0006614">
    <property type="term" value="P:SRP-dependent cotranslational protein targeting to membrane"/>
    <property type="evidence" value="ECO:0007669"/>
    <property type="project" value="InterPro"/>
</dbReference>
<dbReference type="SUPFAM" id="SSF47364">
    <property type="entry name" value="Domain of the SRP/SRP receptor G-proteins"/>
    <property type="match status" value="1"/>
</dbReference>
<keyword evidence="8 10" id="KW-0675">Receptor</keyword>
<dbReference type="Proteomes" id="UP000245168">
    <property type="component" value="Unassembled WGS sequence"/>
</dbReference>
<feature type="compositionally biased region" description="Acidic residues" evidence="11">
    <location>
        <begin position="113"/>
        <end position="141"/>
    </location>
</feature>
<keyword evidence="6 10" id="KW-0342">GTP-binding</keyword>
<dbReference type="OrthoDB" id="9804720at2"/>
<evidence type="ECO:0000256" key="8">
    <source>
        <dbReference type="ARBA" id="ARBA00023170"/>
    </source>
</evidence>
<dbReference type="NCBIfam" id="TIGR00064">
    <property type="entry name" value="ftsY"/>
    <property type="match status" value="1"/>
</dbReference>
<evidence type="ECO:0000256" key="5">
    <source>
        <dbReference type="ARBA" id="ARBA00022801"/>
    </source>
</evidence>
<feature type="compositionally biased region" description="Acidic residues" evidence="11">
    <location>
        <begin position="44"/>
        <end position="56"/>
    </location>
</feature>
<feature type="binding site" evidence="10">
    <location>
        <begin position="398"/>
        <end position="401"/>
    </location>
    <ligand>
        <name>GTP</name>
        <dbReference type="ChEBI" id="CHEBI:37565"/>
    </ligand>
</feature>
<evidence type="ECO:0000259" key="12">
    <source>
        <dbReference type="PROSITE" id="PS00300"/>
    </source>
</evidence>
<dbReference type="PANTHER" id="PTHR43134">
    <property type="entry name" value="SIGNAL RECOGNITION PARTICLE RECEPTOR SUBUNIT ALPHA"/>
    <property type="match status" value="1"/>
</dbReference>
<dbReference type="GO" id="GO:0003924">
    <property type="term" value="F:GTPase activity"/>
    <property type="evidence" value="ECO:0007669"/>
    <property type="project" value="UniProtKB-UniRule"/>
</dbReference>
<dbReference type="EMBL" id="QEXV01000001">
    <property type="protein sequence ID" value="PWE18550.1"/>
    <property type="molecule type" value="Genomic_DNA"/>
</dbReference>
<dbReference type="Gene3D" id="1.20.120.140">
    <property type="entry name" value="Signal recognition particle SRP54, nucleotide-binding domain"/>
    <property type="match status" value="1"/>
</dbReference>
<feature type="compositionally biased region" description="Basic and acidic residues" evidence="11">
    <location>
        <begin position="14"/>
        <end position="29"/>
    </location>
</feature>
<comment type="similarity">
    <text evidence="10">Belongs to the GTP-binding SRP family. FtsY subfamily.</text>
</comment>
<dbReference type="SMART" id="SM00382">
    <property type="entry name" value="AAA"/>
    <property type="match status" value="1"/>
</dbReference>
<dbReference type="SMART" id="SM00962">
    <property type="entry name" value="SRP54"/>
    <property type="match status" value="1"/>
</dbReference>
<feature type="compositionally biased region" description="Acidic residues" evidence="11">
    <location>
        <begin position="93"/>
        <end position="103"/>
    </location>
</feature>
<evidence type="ECO:0000256" key="6">
    <source>
        <dbReference type="ARBA" id="ARBA00023134"/>
    </source>
</evidence>
<dbReference type="RefSeq" id="WP_109251824.1">
    <property type="nucleotide sequence ID" value="NZ_QEXV01000001.1"/>
</dbReference>
<evidence type="ECO:0000256" key="7">
    <source>
        <dbReference type="ARBA" id="ARBA00023136"/>
    </source>
</evidence>
<keyword evidence="4 10" id="KW-0547">Nucleotide-binding</keyword>
<dbReference type="SMART" id="SM00963">
    <property type="entry name" value="SRP54_N"/>
    <property type="match status" value="1"/>
</dbReference>
<dbReference type="PROSITE" id="PS00300">
    <property type="entry name" value="SRP54"/>
    <property type="match status" value="1"/>
</dbReference>
<dbReference type="InterPro" id="IPR004390">
    <property type="entry name" value="SR_rcpt_FtsY"/>
</dbReference>
<keyword evidence="3 10" id="KW-0963">Cytoplasm</keyword>
<dbReference type="Pfam" id="PF02881">
    <property type="entry name" value="SRP54_N"/>
    <property type="match status" value="1"/>
</dbReference>
<dbReference type="FunFam" id="3.40.50.300:FF:000053">
    <property type="entry name" value="Signal recognition particle receptor FtsY"/>
    <property type="match status" value="1"/>
</dbReference>
<dbReference type="InterPro" id="IPR042101">
    <property type="entry name" value="SRP54_N_sf"/>
</dbReference>